<name>A0A645EW10_9ZZZZ</name>
<proteinExistence type="predicted"/>
<comment type="caution">
    <text evidence="1">The sequence shown here is derived from an EMBL/GenBank/DDBJ whole genome shotgun (WGS) entry which is preliminary data.</text>
</comment>
<accession>A0A645EW10</accession>
<protein>
    <submittedName>
        <fullName evidence="1">Uncharacterized protein</fullName>
    </submittedName>
</protein>
<dbReference type="EMBL" id="VSSQ01051538">
    <property type="protein sequence ID" value="MPN05630.1"/>
    <property type="molecule type" value="Genomic_DNA"/>
</dbReference>
<evidence type="ECO:0000313" key="1">
    <source>
        <dbReference type="EMBL" id="MPN05630.1"/>
    </source>
</evidence>
<sequence>MGITLEVLPAGSQILHIVAVDICYKASEQEINGVRITLQTGNHRYDSRLLELLTGSHEGIEVGGSLLRIKAGLLEEGLIVVDAETLGCQRNHMNRL</sequence>
<organism evidence="1">
    <name type="scientific">bioreactor metagenome</name>
    <dbReference type="NCBI Taxonomy" id="1076179"/>
    <lineage>
        <taxon>unclassified sequences</taxon>
        <taxon>metagenomes</taxon>
        <taxon>ecological metagenomes</taxon>
    </lineage>
</organism>
<dbReference type="AlphaFoldDB" id="A0A645EW10"/>
<gene>
    <name evidence="1" type="ORF">SDC9_152881</name>
</gene>
<reference evidence="1" key="1">
    <citation type="submission" date="2019-08" db="EMBL/GenBank/DDBJ databases">
        <authorList>
            <person name="Kucharzyk K."/>
            <person name="Murdoch R.W."/>
            <person name="Higgins S."/>
            <person name="Loffler F."/>
        </authorList>
    </citation>
    <scope>NUCLEOTIDE SEQUENCE</scope>
</reference>